<dbReference type="Pfam" id="PF14368">
    <property type="entry name" value="LTP_2"/>
    <property type="match status" value="1"/>
</dbReference>
<dbReference type="InterPro" id="IPR016140">
    <property type="entry name" value="Bifunc_inhib/LTP/seed_store"/>
</dbReference>
<evidence type="ECO:0000256" key="4">
    <source>
        <dbReference type="ARBA" id="ARBA00022622"/>
    </source>
</evidence>
<organism evidence="11 12">
    <name type="scientific">Psophocarpus tetragonolobus</name>
    <name type="common">Winged bean</name>
    <name type="synonym">Dolichos tetragonolobus</name>
    <dbReference type="NCBI Taxonomy" id="3891"/>
    <lineage>
        <taxon>Eukaryota</taxon>
        <taxon>Viridiplantae</taxon>
        <taxon>Streptophyta</taxon>
        <taxon>Embryophyta</taxon>
        <taxon>Tracheophyta</taxon>
        <taxon>Spermatophyta</taxon>
        <taxon>Magnoliopsida</taxon>
        <taxon>eudicotyledons</taxon>
        <taxon>Gunneridae</taxon>
        <taxon>Pentapetalae</taxon>
        <taxon>rosids</taxon>
        <taxon>fabids</taxon>
        <taxon>Fabales</taxon>
        <taxon>Fabaceae</taxon>
        <taxon>Papilionoideae</taxon>
        <taxon>50 kb inversion clade</taxon>
        <taxon>NPAAA clade</taxon>
        <taxon>indigoferoid/millettioid clade</taxon>
        <taxon>Phaseoleae</taxon>
        <taxon>Psophocarpus</taxon>
    </lineage>
</organism>
<sequence length="253" mass="26588">MLSSSPKASTSNVQEERRYEKSKFAYSLGTFVGFWEQVMDEFNFQRIEVAFPRERKKRIAVISTLVLTLSCCAMSASSPMSGPAMAPAPESNECFMALTNMSACLTYVITGSNLTQPEKGCCPELAGLVESNPICLCQLLGNSESIGIQIDMNKALKLPSVCEVSTPPVSACSAVGIPVSSPPSMSNMPPSMAPGDSTPSNDAATSPGGPSPSASEEAPANPSQTKNGVSAIQASAFTNFIFGLSTLIVSIFF</sequence>
<name>A0AAN9XP92_PSOTE</name>
<comment type="similarity">
    <text evidence="2">Belongs to the plant LTP family.</text>
</comment>
<protein>
    <recommendedName>
        <fullName evidence="10">Bifunctional inhibitor/plant lipid transfer protein/seed storage helical domain-containing protein</fullName>
    </recommendedName>
</protein>
<dbReference type="InterPro" id="IPR043325">
    <property type="entry name" value="LTSS"/>
</dbReference>
<gene>
    <name evidence="11" type="ORF">VNO78_12425</name>
</gene>
<dbReference type="SUPFAM" id="SSF47699">
    <property type="entry name" value="Bifunctional inhibitor/lipid-transfer protein/seed storage 2S albumin"/>
    <property type="match status" value="1"/>
</dbReference>
<evidence type="ECO:0000256" key="9">
    <source>
        <dbReference type="SAM" id="MobiDB-lite"/>
    </source>
</evidence>
<dbReference type="CDD" id="cd00010">
    <property type="entry name" value="AAI_LTSS"/>
    <property type="match status" value="1"/>
</dbReference>
<keyword evidence="5" id="KW-0732">Signal</keyword>
<dbReference type="AlphaFoldDB" id="A0AAN9XP92"/>
<keyword evidence="4" id="KW-0472">Membrane</keyword>
<proteinExistence type="inferred from homology"/>
<dbReference type="EMBL" id="JAYMYS010000003">
    <property type="protein sequence ID" value="KAK7401111.1"/>
    <property type="molecule type" value="Genomic_DNA"/>
</dbReference>
<evidence type="ECO:0000256" key="8">
    <source>
        <dbReference type="ARBA" id="ARBA00023288"/>
    </source>
</evidence>
<dbReference type="InterPro" id="IPR036312">
    <property type="entry name" value="Bifun_inhib/LTP/seed_sf"/>
</dbReference>
<keyword evidence="7" id="KW-0325">Glycoprotein</keyword>
<dbReference type="GO" id="GO:0098552">
    <property type="term" value="C:side of membrane"/>
    <property type="evidence" value="ECO:0007669"/>
    <property type="project" value="UniProtKB-KW"/>
</dbReference>
<dbReference type="FunFam" id="1.10.110.10:FF:000001">
    <property type="entry name" value="Bifunctional inhibitor/lipid-transfer protein/seed storage 2S albumin superfamily protein"/>
    <property type="match status" value="1"/>
</dbReference>
<feature type="domain" description="Bifunctional inhibitor/plant lipid transfer protein/seed storage helical" evidence="10">
    <location>
        <begin position="94"/>
        <end position="172"/>
    </location>
</feature>
<keyword evidence="12" id="KW-1185">Reference proteome</keyword>
<comment type="subcellular location">
    <subcellularLocation>
        <location evidence="1">Cell membrane</location>
        <topology evidence="1">Lipid-anchor</topology>
        <topology evidence="1">GPI-anchor</topology>
    </subcellularLocation>
</comment>
<dbReference type="PANTHER" id="PTHR33044">
    <property type="entry name" value="BIFUNCTIONAL INHIBITOR/LIPID-TRANSFER PROTEIN/SEED STORAGE 2S ALBUMIN SUPERFAMILY PROTEIN-RELATED"/>
    <property type="match status" value="1"/>
</dbReference>
<evidence type="ECO:0000256" key="6">
    <source>
        <dbReference type="ARBA" id="ARBA00023157"/>
    </source>
</evidence>
<keyword evidence="8" id="KW-0449">Lipoprotein</keyword>
<evidence type="ECO:0000256" key="5">
    <source>
        <dbReference type="ARBA" id="ARBA00022729"/>
    </source>
</evidence>
<dbReference type="SMART" id="SM00499">
    <property type="entry name" value="AAI"/>
    <property type="match status" value="1"/>
</dbReference>
<dbReference type="GO" id="GO:0005886">
    <property type="term" value="C:plasma membrane"/>
    <property type="evidence" value="ECO:0007669"/>
    <property type="project" value="UniProtKB-SubCell"/>
</dbReference>
<evidence type="ECO:0000313" key="11">
    <source>
        <dbReference type="EMBL" id="KAK7401111.1"/>
    </source>
</evidence>
<keyword evidence="6" id="KW-1015">Disulfide bond</keyword>
<dbReference type="Proteomes" id="UP001386955">
    <property type="component" value="Unassembled WGS sequence"/>
</dbReference>
<evidence type="ECO:0000256" key="2">
    <source>
        <dbReference type="ARBA" id="ARBA00009748"/>
    </source>
</evidence>
<evidence type="ECO:0000256" key="1">
    <source>
        <dbReference type="ARBA" id="ARBA00004609"/>
    </source>
</evidence>
<keyword evidence="4" id="KW-0336">GPI-anchor</keyword>
<reference evidence="11 12" key="1">
    <citation type="submission" date="2024-01" db="EMBL/GenBank/DDBJ databases">
        <title>The genomes of 5 underutilized Papilionoideae crops provide insights into root nodulation and disease resistanc.</title>
        <authorList>
            <person name="Jiang F."/>
        </authorList>
    </citation>
    <scope>NUCLEOTIDE SEQUENCE [LARGE SCALE GENOMIC DNA]</scope>
    <source>
        <strain evidence="11">DUOXIRENSHENG_FW03</strain>
        <tissue evidence="11">Leaves</tissue>
    </source>
</reference>
<evidence type="ECO:0000259" key="10">
    <source>
        <dbReference type="SMART" id="SM00499"/>
    </source>
</evidence>
<evidence type="ECO:0000256" key="7">
    <source>
        <dbReference type="ARBA" id="ARBA00023180"/>
    </source>
</evidence>
<keyword evidence="3" id="KW-1003">Cell membrane</keyword>
<comment type="caution">
    <text evidence="11">The sequence shown here is derived from an EMBL/GenBank/DDBJ whole genome shotgun (WGS) entry which is preliminary data.</text>
</comment>
<dbReference type="Gene3D" id="1.10.110.10">
    <property type="entry name" value="Plant lipid-transfer and hydrophobic proteins"/>
    <property type="match status" value="1"/>
</dbReference>
<feature type="region of interest" description="Disordered" evidence="9">
    <location>
        <begin position="183"/>
        <end position="226"/>
    </location>
</feature>
<evidence type="ECO:0000256" key="3">
    <source>
        <dbReference type="ARBA" id="ARBA00022475"/>
    </source>
</evidence>
<feature type="compositionally biased region" description="Low complexity" evidence="9">
    <location>
        <begin position="203"/>
        <end position="223"/>
    </location>
</feature>
<evidence type="ECO:0000313" key="12">
    <source>
        <dbReference type="Proteomes" id="UP001386955"/>
    </source>
</evidence>
<accession>A0AAN9XP92</accession>